<dbReference type="EMBL" id="SLXU01000001">
    <property type="protein sequence ID" value="TCP63450.1"/>
    <property type="molecule type" value="Genomic_DNA"/>
</dbReference>
<keyword evidence="2 5" id="KW-0812">Transmembrane</keyword>
<organism evidence="7 8">
    <name type="scientific">Rhodovulum bhavnagarense</name>
    <dbReference type="NCBI Taxonomy" id="992286"/>
    <lineage>
        <taxon>Bacteria</taxon>
        <taxon>Pseudomonadati</taxon>
        <taxon>Pseudomonadota</taxon>
        <taxon>Alphaproteobacteria</taxon>
        <taxon>Rhodobacterales</taxon>
        <taxon>Paracoccaceae</taxon>
        <taxon>Rhodovulum</taxon>
    </lineage>
</organism>
<dbReference type="Proteomes" id="UP000295050">
    <property type="component" value="Unassembled WGS sequence"/>
</dbReference>
<feature type="transmembrane region" description="Helical" evidence="5">
    <location>
        <begin position="168"/>
        <end position="191"/>
    </location>
</feature>
<evidence type="ECO:0000259" key="6">
    <source>
        <dbReference type="Pfam" id="PF04893"/>
    </source>
</evidence>
<accession>A0A4R2RI59</accession>
<comment type="caution">
    <text evidence="7">The sequence shown here is derived from an EMBL/GenBank/DDBJ whole genome shotgun (WGS) entry which is preliminary data.</text>
</comment>
<sequence length="200" mass="21357">MTRSLVFLIRLARDTVSDPREGARRVLALNLSEGLLWQALVLVVVVSVLLTALGEIAVPAPVDPLLPVFSANPLLTAVVQGGLLVVMVYAIHFIGRGFGGHGDFAGAMTLTVWLQFIMMLLQVAQTVFLIVFPPLAGLIGMLGIGLFFWLLSHFVTVLHGYASALRTFFGIMASMVGIVFGISLIMSLLGVTLQGALPDV</sequence>
<feature type="domain" description="Yip1" evidence="6">
    <location>
        <begin position="15"/>
        <end position="182"/>
    </location>
</feature>
<name>A0A4R2RI59_9RHOB</name>
<dbReference type="OrthoDB" id="7688451at2"/>
<evidence type="ECO:0000256" key="5">
    <source>
        <dbReference type="SAM" id="Phobius"/>
    </source>
</evidence>
<dbReference type="RefSeq" id="WP_132950367.1">
    <property type="nucleotide sequence ID" value="NZ_SLXU01000001.1"/>
</dbReference>
<feature type="transmembrane region" description="Helical" evidence="5">
    <location>
        <begin position="74"/>
        <end position="95"/>
    </location>
</feature>
<comment type="subcellular location">
    <subcellularLocation>
        <location evidence="1">Membrane</location>
        <topology evidence="1">Multi-pass membrane protein</topology>
    </subcellularLocation>
</comment>
<dbReference type="Pfam" id="PF04893">
    <property type="entry name" value="Yip1"/>
    <property type="match status" value="1"/>
</dbReference>
<evidence type="ECO:0000256" key="3">
    <source>
        <dbReference type="ARBA" id="ARBA00022989"/>
    </source>
</evidence>
<feature type="transmembrane region" description="Helical" evidence="5">
    <location>
        <begin position="34"/>
        <end position="54"/>
    </location>
</feature>
<dbReference type="InterPro" id="IPR006977">
    <property type="entry name" value="Yip1_dom"/>
</dbReference>
<evidence type="ECO:0000313" key="7">
    <source>
        <dbReference type="EMBL" id="TCP63450.1"/>
    </source>
</evidence>
<feature type="transmembrane region" description="Helical" evidence="5">
    <location>
        <begin position="107"/>
        <end position="132"/>
    </location>
</feature>
<evidence type="ECO:0000256" key="4">
    <source>
        <dbReference type="ARBA" id="ARBA00023136"/>
    </source>
</evidence>
<dbReference type="GO" id="GO:0016020">
    <property type="term" value="C:membrane"/>
    <property type="evidence" value="ECO:0007669"/>
    <property type="project" value="UniProtKB-SubCell"/>
</dbReference>
<evidence type="ECO:0000313" key="8">
    <source>
        <dbReference type="Proteomes" id="UP000295050"/>
    </source>
</evidence>
<dbReference type="AlphaFoldDB" id="A0A4R2RI59"/>
<keyword evidence="4 5" id="KW-0472">Membrane</keyword>
<evidence type="ECO:0000256" key="2">
    <source>
        <dbReference type="ARBA" id="ARBA00022692"/>
    </source>
</evidence>
<keyword evidence="8" id="KW-1185">Reference proteome</keyword>
<feature type="transmembrane region" description="Helical" evidence="5">
    <location>
        <begin position="138"/>
        <end position="161"/>
    </location>
</feature>
<evidence type="ECO:0000256" key="1">
    <source>
        <dbReference type="ARBA" id="ARBA00004141"/>
    </source>
</evidence>
<keyword evidence="3 5" id="KW-1133">Transmembrane helix</keyword>
<gene>
    <name evidence="7" type="ORF">EV663_101719</name>
</gene>
<protein>
    <submittedName>
        <fullName evidence="7">Yip1-like protein</fullName>
    </submittedName>
</protein>
<proteinExistence type="predicted"/>
<reference evidence="7 8" key="1">
    <citation type="submission" date="2019-03" db="EMBL/GenBank/DDBJ databases">
        <title>Genomic Encyclopedia of Type Strains, Phase IV (KMG-IV): sequencing the most valuable type-strain genomes for metagenomic binning, comparative biology and taxonomic classification.</title>
        <authorList>
            <person name="Goeker M."/>
        </authorList>
    </citation>
    <scope>NUCLEOTIDE SEQUENCE [LARGE SCALE GENOMIC DNA]</scope>
    <source>
        <strain evidence="7 8">DSM 24766</strain>
    </source>
</reference>